<dbReference type="AlphaFoldDB" id="Q6YRT5"/>
<proteinExistence type="predicted"/>
<protein>
    <submittedName>
        <fullName evidence="1">Sll6010 protein</fullName>
    </submittedName>
    <submittedName>
        <fullName evidence="2">Sll6069 protein</fullName>
    </submittedName>
</protein>
<geneLocation type="plasmid" evidence="2 3">
    <name>pSYSX</name>
</geneLocation>
<evidence type="ECO:0000313" key="2">
    <source>
        <dbReference type="EMBL" id="BAD02126.1"/>
    </source>
</evidence>
<dbReference type="EnsemblBacteria" id="BAD02126">
    <property type="protein sequence ID" value="BAD02126"/>
    <property type="gene ID" value="BAD02126"/>
</dbReference>
<evidence type="ECO:0000313" key="1">
    <source>
        <dbReference type="EMBL" id="BAD02067.1"/>
    </source>
</evidence>
<name>Q6YRT5_SYNY3</name>
<dbReference type="Proteomes" id="UP000001425">
    <property type="component" value="Plasmid pSYSX"/>
</dbReference>
<accession>Q6YRT5</accession>
<dbReference type="KEGG" id="syn:sll6010"/>
<dbReference type="KEGG" id="syn:sll6069"/>
<dbReference type="EnsemblBacteria" id="BAD02067">
    <property type="protein sequence ID" value="BAD02067"/>
    <property type="gene ID" value="BAD02067"/>
</dbReference>
<dbReference type="EMBL" id="AP006585">
    <property type="protein sequence ID" value="BAD02126.1"/>
    <property type="molecule type" value="Genomic_DNA"/>
</dbReference>
<dbReference type="EMBL" id="AP006585">
    <property type="protein sequence ID" value="BAD02067.1"/>
    <property type="molecule type" value="Genomic_DNA"/>
</dbReference>
<keyword evidence="2" id="KW-0614">Plasmid</keyword>
<organism evidence="2 3">
    <name type="scientific">Synechocystis sp. (strain ATCC 27184 / PCC 6803 / Kazusa)</name>
    <dbReference type="NCBI Taxonomy" id="1111708"/>
    <lineage>
        <taxon>Bacteria</taxon>
        <taxon>Bacillati</taxon>
        <taxon>Cyanobacteriota</taxon>
        <taxon>Cyanophyceae</taxon>
        <taxon>Synechococcales</taxon>
        <taxon>Merismopediaceae</taxon>
        <taxon>Synechocystis</taxon>
    </lineage>
</organism>
<evidence type="ECO:0000313" key="3">
    <source>
        <dbReference type="Proteomes" id="UP000001425"/>
    </source>
</evidence>
<reference evidence="2 3" key="1">
    <citation type="journal article" date="2003" name="DNA Res.">
        <title>Structural analysis of four large plasmids harboring in a unicellular cyanobacterium, Synechocystis sp. PCC 6803.</title>
        <authorList>
            <person name="Kaneko T."/>
            <person name="Nakamura Y."/>
            <person name="Sasamoto S."/>
            <person name="Watanabe A."/>
            <person name="Kohara M."/>
            <person name="Matsumoto M."/>
            <person name="Shimpo S."/>
            <person name="Yamada M."/>
            <person name="Tabata S."/>
        </authorList>
    </citation>
    <scope>NUCLEOTIDE SEQUENCE [LARGE SCALE GENOMIC DNA]</scope>
    <source>
        <strain evidence="2">PCC 6803</strain>
        <strain evidence="3">PCC 6803 / Kazusa</strain>
        <plasmid evidence="3">Plasmid pSYSX</plasmid>
    </source>
</reference>
<gene>
    <name evidence="1" type="ordered locus">sll6010</name>
    <name evidence="2" type="ordered locus">sll6069</name>
</gene>
<sequence>MTLIAIMKYKILSSLALVTLGITAIAPMVNAGMAKDNYTGKIYSTGHAPRDDVYVYYLDAPLTKKVSANECGIVQISLGSIPHTGSTEVTLIGVGPATVSSFPLMAKADAPKCSNGVATNIPAEGKARYVPNAETGNQSLVWTGQTPFTQYDITFPIPKERKLKSNACGVATISSSSSYPSTGTFRMGASPTVHNFATVTGVNAPPGCKNNTLLLPVGFPN</sequence>
<dbReference type="InParanoid" id="Q6YRT5"/>
<keyword evidence="3" id="KW-1185">Reference proteome</keyword>